<dbReference type="InterPro" id="IPR036852">
    <property type="entry name" value="Peptidase_S8/S53_dom_sf"/>
</dbReference>
<keyword evidence="2 5" id="KW-0645">Protease</keyword>
<evidence type="ECO:0000256" key="2">
    <source>
        <dbReference type="ARBA" id="ARBA00022670"/>
    </source>
</evidence>
<dbReference type="InterPro" id="IPR022398">
    <property type="entry name" value="Peptidase_S8_His-AS"/>
</dbReference>
<dbReference type="PROSITE" id="PS51892">
    <property type="entry name" value="SUBTILASE"/>
    <property type="match status" value="1"/>
</dbReference>
<dbReference type="PROSITE" id="PS00138">
    <property type="entry name" value="SUBTILASE_SER"/>
    <property type="match status" value="1"/>
</dbReference>
<proteinExistence type="inferred from homology"/>
<name>A0ABS4GGL0_9FIRM</name>
<dbReference type="InterPro" id="IPR015500">
    <property type="entry name" value="Peptidase_S8_subtilisin-rel"/>
</dbReference>
<dbReference type="Gene3D" id="3.40.50.200">
    <property type="entry name" value="Peptidase S8/S53 domain"/>
    <property type="match status" value="1"/>
</dbReference>
<evidence type="ECO:0000259" key="6">
    <source>
        <dbReference type="Pfam" id="PF00082"/>
    </source>
</evidence>
<protein>
    <submittedName>
        <fullName evidence="7">Major intracellular serine protease</fullName>
        <ecNumber evidence="7">3.4.21.-</ecNumber>
    </submittedName>
</protein>
<evidence type="ECO:0000256" key="1">
    <source>
        <dbReference type="ARBA" id="ARBA00011073"/>
    </source>
</evidence>
<accession>A0ABS4GGL0</accession>
<organism evidence="7 8">
    <name type="scientific">Sedimentibacter acidaminivorans</name>
    <dbReference type="NCBI Taxonomy" id="913099"/>
    <lineage>
        <taxon>Bacteria</taxon>
        <taxon>Bacillati</taxon>
        <taxon>Bacillota</taxon>
        <taxon>Tissierellia</taxon>
        <taxon>Sedimentibacter</taxon>
    </lineage>
</organism>
<dbReference type="PRINTS" id="PR00723">
    <property type="entry name" value="SUBTILISIN"/>
</dbReference>
<evidence type="ECO:0000256" key="3">
    <source>
        <dbReference type="ARBA" id="ARBA00022801"/>
    </source>
</evidence>
<evidence type="ECO:0000313" key="8">
    <source>
        <dbReference type="Proteomes" id="UP001519342"/>
    </source>
</evidence>
<keyword evidence="3 5" id="KW-0378">Hydrolase</keyword>
<feature type="active site" description="Charge relay system" evidence="5">
    <location>
        <position position="248"/>
    </location>
</feature>
<reference evidence="7 8" key="1">
    <citation type="submission" date="2021-03" db="EMBL/GenBank/DDBJ databases">
        <title>Genomic Encyclopedia of Type Strains, Phase IV (KMG-IV): sequencing the most valuable type-strain genomes for metagenomic binning, comparative biology and taxonomic classification.</title>
        <authorList>
            <person name="Goeker M."/>
        </authorList>
    </citation>
    <scope>NUCLEOTIDE SEQUENCE [LARGE SCALE GENOMIC DNA]</scope>
    <source>
        <strain evidence="7 8">DSM 24004</strain>
    </source>
</reference>
<evidence type="ECO:0000256" key="4">
    <source>
        <dbReference type="ARBA" id="ARBA00022825"/>
    </source>
</evidence>
<dbReference type="GO" id="GO:0008233">
    <property type="term" value="F:peptidase activity"/>
    <property type="evidence" value="ECO:0007669"/>
    <property type="project" value="UniProtKB-KW"/>
</dbReference>
<dbReference type="InterPro" id="IPR023828">
    <property type="entry name" value="Peptidase_S8_Ser-AS"/>
</dbReference>
<dbReference type="Pfam" id="PF00082">
    <property type="entry name" value="Peptidase_S8"/>
    <property type="match status" value="1"/>
</dbReference>
<gene>
    <name evidence="7" type="ORF">J2Z76_002704</name>
</gene>
<dbReference type="RefSeq" id="WP_209512554.1">
    <property type="nucleotide sequence ID" value="NZ_JAGGKS010000008.1"/>
</dbReference>
<dbReference type="EC" id="3.4.21.-" evidence="7"/>
<dbReference type="EMBL" id="JAGGKS010000008">
    <property type="protein sequence ID" value="MBP1926834.1"/>
    <property type="molecule type" value="Genomic_DNA"/>
</dbReference>
<dbReference type="PROSITE" id="PS00137">
    <property type="entry name" value="SUBTILASE_HIS"/>
    <property type="match status" value="1"/>
</dbReference>
<dbReference type="Proteomes" id="UP001519342">
    <property type="component" value="Unassembled WGS sequence"/>
</dbReference>
<dbReference type="PANTHER" id="PTHR43399:SF4">
    <property type="entry name" value="CELL WALL-ASSOCIATED PROTEASE"/>
    <property type="match status" value="1"/>
</dbReference>
<evidence type="ECO:0000313" key="7">
    <source>
        <dbReference type="EMBL" id="MBP1926834.1"/>
    </source>
</evidence>
<dbReference type="InterPro" id="IPR051048">
    <property type="entry name" value="Peptidase_S8/S53_subtilisin"/>
</dbReference>
<evidence type="ECO:0000256" key="5">
    <source>
        <dbReference type="PROSITE-ProRule" id="PRU01240"/>
    </source>
</evidence>
<keyword evidence="8" id="KW-1185">Reference proteome</keyword>
<comment type="caution">
    <text evidence="7">The sequence shown here is derived from an EMBL/GenBank/DDBJ whole genome shotgun (WGS) entry which is preliminary data.</text>
</comment>
<feature type="active site" description="Charge relay system" evidence="5">
    <location>
        <position position="52"/>
    </location>
</feature>
<dbReference type="InterPro" id="IPR000209">
    <property type="entry name" value="Peptidase_S8/S53_dom"/>
</dbReference>
<comment type="similarity">
    <text evidence="1 5">Belongs to the peptidase S8 family.</text>
</comment>
<dbReference type="SUPFAM" id="SSF52743">
    <property type="entry name" value="Subtilisin-like"/>
    <property type="match status" value="1"/>
</dbReference>
<dbReference type="PANTHER" id="PTHR43399">
    <property type="entry name" value="SUBTILISIN-RELATED"/>
    <property type="match status" value="1"/>
</dbReference>
<keyword evidence="4 5" id="KW-0720">Serine protease</keyword>
<dbReference type="GO" id="GO:0006508">
    <property type="term" value="P:proteolysis"/>
    <property type="evidence" value="ECO:0007669"/>
    <property type="project" value="UniProtKB-KW"/>
</dbReference>
<feature type="domain" description="Peptidase S8/S53" evidence="6">
    <location>
        <begin position="43"/>
        <end position="301"/>
    </location>
</feature>
<feature type="active site" description="Charge relay system" evidence="5">
    <location>
        <position position="87"/>
    </location>
</feature>
<sequence>MKFLDDYLIGKKLIDETTVLGVDDLKFLELSGRQAFYSQGIYGQNTICAVIDTGVSPHIELENRILVGKNLNSSYSSTNNYRDDNMHGTHVAGSVAGKNVGIAPQSKILPVKVLDGSGGCNKTQDIVNGIKYARQWRSPKGEKVDVISMSLSGTKNGFGTTVWSNLQAEIKNCVKDGILVVCSAGNTGITELRYPGAYDEVVCVGAVDMEKKQADYTTMGNHVDLCQVGSNVISAYYTGGYIALSGTSMSTPIISGIACLIACQHKLKFGERITETKLYEQLKMNTKDLGIAGVDKIYGVGFCTLQPLNLTIEMEHLSNIVKFNNQNITTDIPSRVENGRFLFEMRSFAERTGADIKVEAENEYHKVKAKFIW</sequence>